<dbReference type="PANTHER" id="PTHR24303:SF31">
    <property type="entry name" value="CYTOCHROME P450 307A1-RELATED"/>
    <property type="match status" value="1"/>
</dbReference>
<dbReference type="InterPro" id="IPR002401">
    <property type="entry name" value="Cyt_P450_E_grp-I"/>
</dbReference>
<dbReference type="AlphaFoldDB" id="X6NKB9"/>
<comment type="caution">
    <text evidence="8">The sequence shown here is derived from an EMBL/GenBank/DDBJ whole genome shotgun (WGS) entry which is preliminary data.</text>
</comment>
<evidence type="ECO:0000256" key="6">
    <source>
        <dbReference type="PIRSR" id="PIRSR602401-1"/>
    </source>
</evidence>
<dbReference type="InterPro" id="IPR001128">
    <property type="entry name" value="Cyt_P450"/>
</dbReference>
<keyword evidence="6 7" id="KW-0349">Heme</keyword>
<evidence type="ECO:0008006" key="10">
    <source>
        <dbReference type="Google" id="ProtNLM"/>
    </source>
</evidence>
<comment type="similarity">
    <text evidence="7">Belongs to the cytochrome P450 family.</text>
</comment>
<dbReference type="GO" id="GO:0016705">
    <property type="term" value="F:oxidoreductase activity, acting on paired donors, with incorporation or reduction of molecular oxygen"/>
    <property type="evidence" value="ECO:0007669"/>
    <property type="project" value="InterPro"/>
</dbReference>
<evidence type="ECO:0000256" key="1">
    <source>
        <dbReference type="ARBA" id="ARBA00001971"/>
    </source>
</evidence>
<evidence type="ECO:0000256" key="2">
    <source>
        <dbReference type="ARBA" id="ARBA00022723"/>
    </source>
</evidence>
<dbReference type="OrthoDB" id="2789670at2759"/>
<evidence type="ECO:0000256" key="5">
    <source>
        <dbReference type="ARBA" id="ARBA00023033"/>
    </source>
</evidence>
<evidence type="ECO:0000256" key="3">
    <source>
        <dbReference type="ARBA" id="ARBA00023002"/>
    </source>
</evidence>
<keyword evidence="3 7" id="KW-0560">Oxidoreductase</keyword>
<proteinExistence type="inferred from homology"/>
<keyword evidence="4 6" id="KW-0408">Iron</keyword>
<dbReference type="GO" id="GO:0020037">
    <property type="term" value="F:heme binding"/>
    <property type="evidence" value="ECO:0007669"/>
    <property type="project" value="InterPro"/>
</dbReference>
<reference evidence="8 9" key="1">
    <citation type="journal article" date="2013" name="Curr. Biol.">
        <title>The Genome of the Foraminiferan Reticulomyxa filosa.</title>
        <authorList>
            <person name="Glockner G."/>
            <person name="Hulsmann N."/>
            <person name="Schleicher M."/>
            <person name="Noegel A.A."/>
            <person name="Eichinger L."/>
            <person name="Gallinger C."/>
            <person name="Pawlowski J."/>
            <person name="Sierra R."/>
            <person name="Euteneuer U."/>
            <person name="Pillet L."/>
            <person name="Moustafa A."/>
            <person name="Platzer M."/>
            <person name="Groth M."/>
            <person name="Szafranski K."/>
            <person name="Schliwa M."/>
        </authorList>
    </citation>
    <scope>NUCLEOTIDE SEQUENCE [LARGE SCALE GENOMIC DNA]</scope>
</reference>
<dbReference type="PRINTS" id="PR00463">
    <property type="entry name" value="EP450I"/>
</dbReference>
<dbReference type="EMBL" id="ASPP01008030">
    <property type="protein sequence ID" value="ETO26184.1"/>
    <property type="molecule type" value="Genomic_DNA"/>
</dbReference>
<protein>
    <recommendedName>
        <fullName evidence="10">Cytochrome P450</fullName>
    </recommendedName>
</protein>
<dbReference type="PANTHER" id="PTHR24303">
    <property type="entry name" value="HEME-BINDING MONOOXYGENASE FAMILY"/>
    <property type="match status" value="1"/>
</dbReference>
<keyword evidence="2 6" id="KW-0479">Metal-binding</keyword>
<dbReference type="GO" id="GO:0005506">
    <property type="term" value="F:iron ion binding"/>
    <property type="evidence" value="ECO:0007669"/>
    <property type="project" value="InterPro"/>
</dbReference>
<keyword evidence="5 7" id="KW-0503">Monooxygenase</keyword>
<comment type="cofactor">
    <cofactor evidence="1 6">
        <name>heme</name>
        <dbReference type="ChEBI" id="CHEBI:30413"/>
    </cofactor>
</comment>
<dbReference type="OMA" id="AWWIAND"/>
<sequence>MSTSFDPNLWLKFFQRHKTKTFFCLCVLWPLLRFVLGKIIRRVRRLPPGPEQYFFIFNHFFANRPQFLRNIFDDLSRAYGDICYFSWGIHNVVMISNPKIVRELFGHALLDRYQHFFHPLDQPDDLSWKNGEEWSQRRSLATSTFFRAATTSYVTTVMNETMDKYLVPEIVNSTSNIWCPRDVLGFLTWNMTYTCIYGYSVTPDDEMFCANDVYEKKIPKTWNLLRYGYDHVKRWILRRMVNTWWDQSMAMHELFPSFRRRTHLHAGYAGSYLDRIMRIYGTDAAYGEMQAMLDSHESVSNSAEFVLAYAAKYPKLQQLLRDELKAVITDVPVAGENGFVHIDVLENIKRLPHLQAFVHDVLRVTGTGSWGIPRTNAEEIWIEGYRIPANTFIIANANYMQKHDARLWKNSIFNKGLDEICLENWLAQNEDTKEMQFVSTPEQAFFAFGTGKRICPGKMMALYEIYCIFGQLIWNYQIDMVGPTENPHDNQFIETAGSIIQRLLHPACLRMIRLKE</sequence>
<dbReference type="Pfam" id="PF00067">
    <property type="entry name" value="p450"/>
    <property type="match status" value="1"/>
</dbReference>
<evidence type="ECO:0000313" key="8">
    <source>
        <dbReference type="EMBL" id="ETO26184.1"/>
    </source>
</evidence>
<dbReference type="Proteomes" id="UP000023152">
    <property type="component" value="Unassembled WGS sequence"/>
</dbReference>
<evidence type="ECO:0000313" key="9">
    <source>
        <dbReference type="Proteomes" id="UP000023152"/>
    </source>
</evidence>
<feature type="binding site" description="axial binding residue" evidence="6">
    <location>
        <position position="455"/>
    </location>
    <ligand>
        <name>heme</name>
        <dbReference type="ChEBI" id="CHEBI:30413"/>
    </ligand>
    <ligandPart>
        <name>Fe</name>
        <dbReference type="ChEBI" id="CHEBI:18248"/>
    </ligandPart>
</feature>
<dbReference type="GO" id="GO:0004497">
    <property type="term" value="F:monooxygenase activity"/>
    <property type="evidence" value="ECO:0007669"/>
    <property type="project" value="UniProtKB-KW"/>
</dbReference>
<dbReference type="CDD" id="cd00302">
    <property type="entry name" value="cytochrome_P450"/>
    <property type="match status" value="1"/>
</dbReference>
<dbReference type="PROSITE" id="PS00086">
    <property type="entry name" value="CYTOCHROME_P450"/>
    <property type="match status" value="1"/>
</dbReference>
<evidence type="ECO:0000256" key="4">
    <source>
        <dbReference type="ARBA" id="ARBA00023004"/>
    </source>
</evidence>
<name>X6NKB9_RETFI</name>
<dbReference type="Gene3D" id="1.10.630.10">
    <property type="entry name" value="Cytochrome P450"/>
    <property type="match status" value="1"/>
</dbReference>
<dbReference type="InterPro" id="IPR036396">
    <property type="entry name" value="Cyt_P450_sf"/>
</dbReference>
<organism evidence="8 9">
    <name type="scientific">Reticulomyxa filosa</name>
    <dbReference type="NCBI Taxonomy" id="46433"/>
    <lineage>
        <taxon>Eukaryota</taxon>
        <taxon>Sar</taxon>
        <taxon>Rhizaria</taxon>
        <taxon>Retaria</taxon>
        <taxon>Foraminifera</taxon>
        <taxon>Monothalamids</taxon>
        <taxon>Reticulomyxidae</taxon>
        <taxon>Reticulomyxa</taxon>
    </lineage>
</organism>
<evidence type="ECO:0000256" key="7">
    <source>
        <dbReference type="RuleBase" id="RU000461"/>
    </source>
</evidence>
<dbReference type="InterPro" id="IPR017972">
    <property type="entry name" value="Cyt_P450_CS"/>
</dbReference>
<dbReference type="PRINTS" id="PR00385">
    <property type="entry name" value="P450"/>
</dbReference>
<gene>
    <name evidence="8" type="ORF">RFI_10954</name>
</gene>
<accession>X6NKB9</accession>
<keyword evidence="9" id="KW-1185">Reference proteome</keyword>
<dbReference type="SUPFAM" id="SSF48264">
    <property type="entry name" value="Cytochrome P450"/>
    <property type="match status" value="1"/>
</dbReference>